<proteinExistence type="predicted"/>
<protein>
    <submittedName>
        <fullName evidence="2">Uncharacterized protein</fullName>
    </submittedName>
</protein>
<sequence length="162" mass="17487">MRHTGVHRSEVSRSGVESRGGAGSVPASPARHTVLVAIATVSWDSRLDNQILGHGTNSVRRSGEMDCILGSLDAGWRRQGWGVDCTSTVHGFTGGVKPRLQGIGVGCDGERMDACSMHATLARQEWSGLVYTDHRLQTCLPVNKLTLIDFMRYGPAQEGRSL</sequence>
<comment type="caution">
    <text evidence="2">The sequence shown here is derived from an EMBL/GenBank/DDBJ whole genome shotgun (WGS) entry which is preliminary data.</text>
</comment>
<dbReference type="AlphaFoldDB" id="A0AAV4JLL5"/>
<reference evidence="2 3" key="1">
    <citation type="journal article" date="2021" name="Elife">
        <title>Chloroplast acquisition without the gene transfer in kleptoplastic sea slugs, Plakobranchus ocellatus.</title>
        <authorList>
            <person name="Maeda T."/>
            <person name="Takahashi S."/>
            <person name="Yoshida T."/>
            <person name="Shimamura S."/>
            <person name="Takaki Y."/>
            <person name="Nagai Y."/>
            <person name="Toyoda A."/>
            <person name="Suzuki Y."/>
            <person name="Arimoto A."/>
            <person name="Ishii H."/>
            <person name="Satoh N."/>
            <person name="Nishiyama T."/>
            <person name="Hasebe M."/>
            <person name="Maruyama T."/>
            <person name="Minagawa J."/>
            <person name="Obokata J."/>
            <person name="Shigenobu S."/>
        </authorList>
    </citation>
    <scope>NUCLEOTIDE SEQUENCE [LARGE SCALE GENOMIC DNA]</scope>
</reference>
<evidence type="ECO:0000313" key="2">
    <source>
        <dbReference type="EMBL" id="GFS23702.1"/>
    </source>
</evidence>
<organism evidence="2 3">
    <name type="scientific">Elysia marginata</name>
    <dbReference type="NCBI Taxonomy" id="1093978"/>
    <lineage>
        <taxon>Eukaryota</taxon>
        <taxon>Metazoa</taxon>
        <taxon>Spiralia</taxon>
        <taxon>Lophotrochozoa</taxon>
        <taxon>Mollusca</taxon>
        <taxon>Gastropoda</taxon>
        <taxon>Heterobranchia</taxon>
        <taxon>Euthyneura</taxon>
        <taxon>Panpulmonata</taxon>
        <taxon>Sacoglossa</taxon>
        <taxon>Placobranchoidea</taxon>
        <taxon>Plakobranchidae</taxon>
        <taxon>Elysia</taxon>
    </lineage>
</organism>
<evidence type="ECO:0000256" key="1">
    <source>
        <dbReference type="SAM" id="MobiDB-lite"/>
    </source>
</evidence>
<evidence type="ECO:0000313" key="3">
    <source>
        <dbReference type="Proteomes" id="UP000762676"/>
    </source>
</evidence>
<dbReference type="EMBL" id="BMAT01013950">
    <property type="protein sequence ID" value="GFS23702.1"/>
    <property type="molecule type" value="Genomic_DNA"/>
</dbReference>
<keyword evidence="3" id="KW-1185">Reference proteome</keyword>
<dbReference type="Proteomes" id="UP000762676">
    <property type="component" value="Unassembled WGS sequence"/>
</dbReference>
<accession>A0AAV4JLL5</accession>
<feature type="region of interest" description="Disordered" evidence="1">
    <location>
        <begin position="1"/>
        <end position="27"/>
    </location>
</feature>
<name>A0AAV4JLL5_9GAST</name>
<gene>
    <name evidence="2" type="ORF">ElyMa_006984800</name>
</gene>